<organism evidence="2 3">
    <name type="scientific">Catenuloplanes atrovinosus</name>
    <dbReference type="NCBI Taxonomy" id="137266"/>
    <lineage>
        <taxon>Bacteria</taxon>
        <taxon>Bacillati</taxon>
        <taxon>Actinomycetota</taxon>
        <taxon>Actinomycetes</taxon>
        <taxon>Micromonosporales</taxon>
        <taxon>Micromonosporaceae</taxon>
        <taxon>Catenuloplanes</taxon>
    </lineage>
</organism>
<evidence type="ECO:0000259" key="1">
    <source>
        <dbReference type="Pfam" id="PF01593"/>
    </source>
</evidence>
<dbReference type="Gene3D" id="3.50.50.60">
    <property type="entry name" value="FAD/NAD(P)-binding domain"/>
    <property type="match status" value="2"/>
</dbReference>
<dbReference type="InterPro" id="IPR002937">
    <property type="entry name" value="Amino_oxidase"/>
</dbReference>
<dbReference type="AlphaFoldDB" id="A0AAE3YQQ9"/>
<dbReference type="RefSeq" id="WP_310367823.1">
    <property type="nucleotide sequence ID" value="NZ_JAVDYB010000001.1"/>
</dbReference>
<evidence type="ECO:0000313" key="3">
    <source>
        <dbReference type="Proteomes" id="UP001183643"/>
    </source>
</evidence>
<feature type="domain" description="Amine oxidase" evidence="1">
    <location>
        <begin position="227"/>
        <end position="381"/>
    </location>
</feature>
<dbReference type="Pfam" id="PF01593">
    <property type="entry name" value="Amino_oxidase"/>
    <property type="match status" value="3"/>
</dbReference>
<dbReference type="InterPro" id="IPR036188">
    <property type="entry name" value="FAD/NAD-bd_sf"/>
</dbReference>
<dbReference type="PANTHER" id="PTHR10742:SF410">
    <property type="entry name" value="LYSINE-SPECIFIC HISTONE DEMETHYLASE 2"/>
    <property type="match status" value="1"/>
</dbReference>
<dbReference type="Proteomes" id="UP001183643">
    <property type="component" value="Unassembled WGS sequence"/>
</dbReference>
<evidence type="ECO:0000313" key="2">
    <source>
        <dbReference type="EMBL" id="MDR7276051.1"/>
    </source>
</evidence>
<dbReference type="GO" id="GO:0016491">
    <property type="term" value="F:oxidoreductase activity"/>
    <property type="evidence" value="ECO:0007669"/>
    <property type="project" value="InterPro"/>
</dbReference>
<gene>
    <name evidence="2" type="ORF">J2S41_002829</name>
</gene>
<dbReference type="SUPFAM" id="SSF54373">
    <property type="entry name" value="FAD-linked reductases, C-terminal domain"/>
    <property type="match status" value="1"/>
</dbReference>
<protein>
    <submittedName>
        <fullName evidence="2">Monoamine oxidase</fullName>
    </submittedName>
</protein>
<dbReference type="Gene3D" id="3.90.660.10">
    <property type="match status" value="1"/>
</dbReference>
<keyword evidence="3" id="KW-1185">Reference proteome</keyword>
<reference evidence="2" key="1">
    <citation type="submission" date="2023-07" db="EMBL/GenBank/DDBJ databases">
        <title>Sequencing the genomes of 1000 actinobacteria strains.</title>
        <authorList>
            <person name="Klenk H.-P."/>
        </authorList>
    </citation>
    <scope>NUCLEOTIDE SEQUENCE</scope>
    <source>
        <strain evidence="2">DSM 44707</strain>
    </source>
</reference>
<dbReference type="PANTHER" id="PTHR10742">
    <property type="entry name" value="FLAVIN MONOAMINE OXIDASE"/>
    <property type="match status" value="1"/>
</dbReference>
<sequence>MPIIASAVTHWADDPWTRGAWSLIGRHGTPADRTALGTPVHDRLRIAGEATHPTRAGMTHGAYEQGITAADWAATHGHRHVTVVGAGMAGLGAAQRLRDHGITTRVLEARDRIGGRTTGIDLAGFTFDLGANWLQQYDDNILARLAEKLALPVVPTEFGSGHPELEDTLRQRLATAPEHASVADVLAAWPTPPDELRRLVDTEITMDTGVSLDWLSARHGFEPGVGQGDRWIIGSYQRLVTHLADGLDITLRTPVHTIDLLPDHVTINGTLRCDAVIVTVPIGALPAITITPPLPAPHRLALTRLGMGRVEKIIIRATTRFWPATAYFRIHGPATGSISEWLDATDADGTPTLVGLLTGPWLDTLWTGTDTDITRRVLTHVLHADA</sequence>
<feature type="domain" description="Amine oxidase" evidence="1">
    <location>
        <begin position="88"/>
        <end position="218"/>
    </location>
</feature>
<dbReference type="InterPro" id="IPR050281">
    <property type="entry name" value="Flavin_monoamine_oxidase"/>
</dbReference>
<dbReference type="EMBL" id="JAVDYB010000001">
    <property type="protein sequence ID" value="MDR7276051.1"/>
    <property type="molecule type" value="Genomic_DNA"/>
</dbReference>
<feature type="domain" description="Amine oxidase" evidence="1">
    <location>
        <begin position="7"/>
        <end position="71"/>
    </location>
</feature>
<accession>A0AAE3YQQ9</accession>
<name>A0AAE3YQQ9_9ACTN</name>
<dbReference type="SUPFAM" id="SSF51905">
    <property type="entry name" value="FAD/NAD(P)-binding domain"/>
    <property type="match status" value="1"/>
</dbReference>
<proteinExistence type="predicted"/>
<comment type="caution">
    <text evidence="2">The sequence shown here is derived from an EMBL/GenBank/DDBJ whole genome shotgun (WGS) entry which is preliminary data.</text>
</comment>